<keyword evidence="2" id="KW-0378">Hydrolase</keyword>
<dbReference type="Gene3D" id="2.60.40.1120">
    <property type="entry name" value="Carboxypeptidase-like, regulatory domain"/>
    <property type="match status" value="1"/>
</dbReference>
<protein>
    <submittedName>
        <fullName evidence="2">Carboxypeptidase-like protein</fullName>
    </submittedName>
</protein>
<keyword evidence="2" id="KW-0645">Protease</keyword>
<dbReference type="RefSeq" id="WP_121375712.1">
    <property type="nucleotide sequence ID" value="NZ_RBLC01000001.1"/>
</dbReference>
<dbReference type="InterPro" id="IPR008969">
    <property type="entry name" value="CarboxyPept-like_regulatory"/>
</dbReference>
<feature type="chain" id="PRO_5019734990" evidence="1">
    <location>
        <begin position="19"/>
        <end position="299"/>
    </location>
</feature>
<sequence length="299" mass="33945">MKVILFFFLLSFCSFSQTKGVVKDEAGNPIPFVSILVENETIGVSSEEDGSFSIAVDASKNLVFSAVGYETKTVKVTEAKNVQLPKKVFELGEVVISPAKKQKTVKIGDDYGRGEIRYYSQQTTAKHFAYTEEAKNHPFLKEITIYTKSKIDNAKINLRVLIANQDGSPGEDILEENYIILVKNGGKNTTVDMQEFHIEIPAEGIFVAIEALKINENKFYKKGPKYKDITGNIKRMDTFTYEPFFGYLPSKENTCWYFSGNWMQGGLHKMKNPKSYENLLMKKYHDHYLELAMSITLTN</sequence>
<dbReference type="EMBL" id="RBLC01000001">
    <property type="protein sequence ID" value="RKS26388.1"/>
    <property type="molecule type" value="Genomic_DNA"/>
</dbReference>
<dbReference type="AlphaFoldDB" id="A0A495MLT8"/>
<dbReference type="GO" id="GO:0004180">
    <property type="term" value="F:carboxypeptidase activity"/>
    <property type="evidence" value="ECO:0007669"/>
    <property type="project" value="UniProtKB-KW"/>
</dbReference>
<evidence type="ECO:0000256" key="1">
    <source>
        <dbReference type="SAM" id="SignalP"/>
    </source>
</evidence>
<dbReference type="Pfam" id="PF13715">
    <property type="entry name" value="CarbopepD_reg_2"/>
    <property type="match status" value="1"/>
</dbReference>
<evidence type="ECO:0000313" key="2">
    <source>
        <dbReference type="EMBL" id="RKS26388.1"/>
    </source>
</evidence>
<reference evidence="2 3" key="1">
    <citation type="submission" date="2018-10" db="EMBL/GenBank/DDBJ databases">
        <title>Genomic Encyclopedia of Archaeal and Bacterial Type Strains, Phase II (KMG-II): from individual species to whole genera.</title>
        <authorList>
            <person name="Goeker M."/>
        </authorList>
    </citation>
    <scope>NUCLEOTIDE SEQUENCE [LARGE SCALE GENOMIC DNA]</scope>
    <source>
        <strain evidence="2 3">DSM 29537</strain>
    </source>
</reference>
<comment type="caution">
    <text evidence="2">The sequence shown here is derived from an EMBL/GenBank/DDBJ whole genome shotgun (WGS) entry which is preliminary data.</text>
</comment>
<proteinExistence type="predicted"/>
<evidence type="ECO:0000313" key="3">
    <source>
        <dbReference type="Proteomes" id="UP000277579"/>
    </source>
</evidence>
<accession>A0A495MLT8</accession>
<dbReference type="OrthoDB" id="914976at2"/>
<keyword evidence="1" id="KW-0732">Signal</keyword>
<feature type="signal peptide" evidence="1">
    <location>
        <begin position="1"/>
        <end position="18"/>
    </location>
</feature>
<keyword evidence="3" id="KW-1185">Reference proteome</keyword>
<organism evidence="2 3">
    <name type="scientific">Flavobacterium endophyticum</name>
    <dbReference type="NCBI Taxonomy" id="1540163"/>
    <lineage>
        <taxon>Bacteria</taxon>
        <taxon>Pseudomonadati</taxon>
        <taxon>Bacteroidota</taxon>
        <taxon>Flavobacteriia</taxon>
        <taxon>Flavobacteriales</taxon>
        <taxon>Flavobacteriaceae</taxon>
        <taxon>Flavobacterium</taxon>
    </lineage>
</organism>
<keyword evidence="2" id="KW-0121">Carboxypeptidase</keyword>
<gene>
    <name evidence="2" type="ORF">CLV94_1446</name>
</gene>
<name>A0A495MLT8_9FLAO</name>
<dbReference type="Proteomes" id="UP000277579">
    <property type="component" value="Unassembled WGS sequence"/>
</dbReference>
<dbReference type="SUPFAM" id="SSF49464">
    <property type="entry name" value="Carboxypeptidase regulatory domain-like"/>
    <property type="match status" value="1"/>
</dbReference>